<evidence type="ECO:0000259" key="2">
    <source>
        <dbReference type="Pfam" id="PF08327"/>
    </source>
</evidence>
<dbReference type="EMBL" id="JACWMX010000007">
    <property type="protein sequence ID" value="MBD1394773.1"/>
    <property type="molecule type" value="Genomic_DNA"/>
</dbReference>
<comment type="similarity">
    <text evidence="1">Belongs to the AHA1 family.</text>
</comment>
<sequence>MEKLTLSTEVTFNATAAQVWKGLTNYEMVKTYFFGTELRSDFKKDSPITFSGEWDGNKYEDRGIILEVIPEEYLKYTYWSSMSGTEDKPENYANVSYALNEADSVTILTITQDNIKDENAKEHSENNWQMLMGELKKLLELPS</sequence>
<name>A0A926NT08_9SPHI</name>
<dbReference type="SUPFAM" id="SSF55961">
    <property type="entry name" value="Bet v1-like"/>
    <property type="match status" value="1"/>
</dbReference>
<reference evidence="3" key="1">
    <citation type="submission" date="2020-09" db="EMBL/GenBank/DDBJ databases">
        <title>Novel species of Mucilaginibacter isolated from a glacier on the Tibetan Plateau.</title>
        <authorList>
            <person name="Liu Q."/>
            <person name="Xin Y.-H."/>
        </authorList>
    </citation>
    <scope>NUCLEOTIDE SEQUENCE</scope>
    <source>
        <strain evidence="3">ZB1P21</strain>
    </source>
</reference>
<evidence type="ECO:0000313" key="3">
    <source>
        <dbReference type="EMBL" id="MBD1394773.1"/>
    </source>
</evidence>
<dbReference type="Proteomes" id="UP000619078">
    <property type="component" value="Unassembled WGS sequence"/>
</dbReference>
<keyword evidence="4" id="KW-1185">Reference proteome</keyword>
<organism evidence="3 4">
    <name type="scientific">Mucilaginibacter glaciei</name>
    <dbReference type="NCBI Taxonomy" id="2772109"/>
    <lineage>
        <taxon>Bacteria</taxon>
        <taxon>Pseudomonadati</taxon>
        <taxon>Bacteroidota</taxon>
        <taxon>Sphingobacteriia</taxon>
        <taxon>Sphingobacteriales</taxon>
        <taxon>Sphingobacteriaceae</taxon>
        <taxon>Mucilaginibacter</taxon>
    </lineage>
</organism>
<dbReference type="AlphaFoldDB" id="A0A926NT08"/>
<accession>A0A926NT08</accession>
<dbReference type="CDD" id="cd07814">
    <property type="entry name" value="SRPBCC_CalC_Aha1-like"/>
    <property type="match status" value="1"/>
</dbReference>
<proteinExistence type="inferred from homology"/>
<dbReference type="InterPro" id="IPR023393">
    <property type="entry name" value="START-like_dom_sf"/>
</dbReference>
<evidence type="ECO:0000313" key="4">
    <source>
        <dbReference type="Proteomes" id="UP000619078"/>
    </source>
</evidence>
<dbReference type="InterPro" id="IPR013538">
    <property type="entry name" value="ASHA1/2-like_C"/>
</dbReference>
<evidence type="ECO:0000256" key="1">
    <source>
        <dbReference type="ARBA" id="ARBA00006817"/>
    </source>
</evidence>
<dbReference type="RefSeq" id="WP_191164700.1">
    <property type="nucleotide sequence ID" value="NZ_JACWMX010000007.1"/>
</dbReference>
<dbReference type="Pfam" id="PF08327">
    <property type="entry name" value="AHSA1"/>
    <property type="match status" value="1"/>
</dbReference>
<comment type="caution">
    <text evidence="3">The sequence shown here is derived from an EMBL/GenBank/DDBJ whole genome shotgun (WGS) entry which is preliminary data.</text>
</comment>
<gene>
    <name evidence="3" type="ORF">IDJ76_16825</name>
</gene>
<feature type="domain" description="Activator of Hsp90 ATPase homologue 1/2-like C-terminal" evidence="2">
    <location>
        <begin position="13"/>
        <end position="140"/>
    </location>
</feature>
<protein>
    <submittedName>
        <fullName evidence="3">SRPBCC domain-containing protein</fullName>
    </submittedName>
</protein>
<dbReference type="Gene3D" id="3.30.530.20">
    <property type="match status" value="1"/>
</dbReference>